<dbReference type="EMBL" id="WYDN01000006">
    <property type="protein sequence ID" value="NAZ16190.1"/>
    <property type="molecule type" value="Genomic_DNA"/>
</dbReference>
<accession>A0A365YIJ5</accession>
<evidence type="ECO:0000313" key="4">
    <source>
        <dbReference type="Proteomes" id="UP000252167"/>
    </source>
</evidence>
<organism evidence="3 4">
    <name type="scientific">Glutamicibacter soli</name>
    <dbReference type="NCBI Taxonomy" id="453836"/>
    <lineage>
        <taxon>Bacteria</taxon>
        <taxon>Bacillati</taxon>
        <taxon>Actinomycetota</taxon>
        <taxon>Actinomycetes</taxon>
        <taxon>Micrococcales</taxon>
        <taxon>Micrococcaceae</taxon>
        <taxon>Glutamicibacter</taxon>
    </lineage>
</organism>
<dbReference type="Proteomes" id="UP000252167">
    <property type="component" value="Unassembled WGS sequence"/>
</dbReference>
<sequence>MTLNNAEFDDVRRDEDADEPFDGRDSQPAAGSSDAPQSLDAEDPLRGPDRILDESDADPLQLNPETLLPEPLDEDRAVEPDDEADDAADIGLDDERRVNLPDQRESPDQL</sequence>
<feature type="region of interest" description="Disordered" evidence="1">
    <location>
        <begin position="1"/>
        <end position="110"/>
    </location>
</feature>
<feature type="compositionally biased region" description="Basic and acidic residues" evidence="1">
    <location>
        <begin position="9"/>
        <end position="25"/>
    </location>
</feature>
<protein>
    <submittedName>
        <fullName evidence="3">Uncharacterized protein</fullName>
    </submittedName>
</protein>
<reference evidence="2 5" key="2">
    <citation type="submission" date="2020-01" db="EMBL/GenBank/DDBJ databases">
        <title>Glutamicibacter soli M275.</title>
        <authorList>
            <person name="Meng X."/>
        </authorList>
    </citation>
    <scope>NUCLEOTIDE SEQUENCE [LARGE SCALE GENOMIC DNA]</scope>
    <source>
        <strain evidence="2 5">M275</strain>
    </source>
</reference>
<evidence type="ECO:0000256" key="1">
    <source>
        <dbReference type="SAM" id="MobiDB-lite"/>
    </source>
</evidence>
<keyword evidence="4" id="KW-1185">Reference proteome</keyword>
<name>A0A365YIJ5_9MICC</name>
<feature type="compositionally biased region" description="Basic and acidic residues" evidence="1">
    <location>
        <begin position="43"/>
        <end position="53"/>
    </location>
</feature>
<gene>
    <name evidence="3" type="ORF">C1H84_08480</name>
    <name evidence="2" type="ORF">GT020_08950</name>
</gene>
<proteinExistence type="predicted"/>
<feature type="compositionally biased region" description="Basic and acidic residues" evidence="1">
    <location>
        <begin position="93"/>
        <end position="110"/>
    </location>
</feature>
<evidence type="ECO:0000313" key="5">
    <source>
        <dbReference type="Proteomes" id="UP000477543"/>
    </source>
</evidence>
<evidence type="ECO:0000313" key="2">
    <source>
        <dbReference type="EMBL" id="NAZ16190.1"/>
    </source>
</evidence>
<dbReference type="AlphaFoldDB" id="A0A365YIJ5"/>
<evidence type="ECO:0000313" key="3">
    <source>
        <dbReference type="EMBL" id="RBM01863.1"/>
    </source>
</evidence>
<feature type="compositionally biased region" description="Acidic residues" evidence="1">
    <location>
        <begin position="80"/>
        <end position="92"/>
    </location>
</feature>
<reference evidence="3 4" key="1">
    <citation type="submission" date="2018-01" db="EMBL/GenBank/DDBJ databases">
        <title>Glutamicibacter soli strain NHPC-3 Whole genome sequence and assembly.</title>
        <authorList>
            <person name="Choudhury P."/>
            <person name="Gupta D."/>
            <person name="Sengupta K."/>
            <person name="Jawed A."/>
            <person name="Sultana N."/>
            <person name="Saha P."/>
        </authorList>
    </citation>
    <scope>NUCLEOTIDE SEQUENCE [LARGE SCALE GENOMIC DNA]</scope>
    <source>
        <strain evidence="3 4">NHPC-3</strain>
    </source>
</reference>
<dbReference type="EMBL" id="POAF01000003">
    <property type="protein sequence ID" value="RBM01863.1"/>
    <property type="molecule type" value="Genomic_DNA"/>
</dbReference>
<comment type="caution">
    <text evidence="3">The sequence shown here is derived from an EMBL/GenBank/DDBJ whole genome shotgun (WGS) entry which is preliminary data.</text>
</comment>
<dbReference type="Proteomes" id="UP000477543">
    <property type="component" value="Unassembled WGS sequence"/>
</dbReference>
<dbReference type="RefSeq" id="WP_053798956.1">
    <property type="nucleotide sequence ID" value="NZ_JBNBOD010000001.1"/>
</dbReference>